<evidence type="ECO:0000256" key="9">
    <source>
        <dbReference type="ARBA" id="ARBA00023098"/>
    </source>
</evidence>
<name>A0ABQ6LMX5_9RHOB</name>
<keyword evidence="8 11" id="KW-0808">Transferase</keyword>
<accession>A0ABQ6LMX5</accession>
<keyword evidence="6 11" id="KW-0441">Lipid A biosynthesis</keyword>
<organism evidence="12 13">
    <name type="scientific">Paralimibaculum aggregatum</name>
    <dbReference type="NCBI Taxonomy" id="3036245"/>
    <lineage>
        <taxon>Bacteria</taxon>
        <taxon>Pseudomonadati</taxon>
        <taxon>Pseudomonadota</taxon>
        <taxon>Alphaproteobacteria</taxon>
        <taxon>Rhodobacterales</taxon>
        <taxon>Paracoccaceae</taxon>
        <taxon>Paralimibaculum</taxon>
    </lineage>
</organism>
<evidence type="ECO:0000256" key="10">
    <source>
        <dbReference type="ARBA" id="ARBA00048975"/>
    </source>
</evidence>
<comment type="pathway">
    <text evidence="11">Bacterial outer membrane biogenesis; LPS lipid A biosynthesis.</text>
</comment>
<reference evidence="12 13" key="1">
    <citation type="submission" date="2023-04" db="EMBL/GenBank/DDBJ databases">
        <title>Marinoamorphus aggregata gen. nov., sp. Nov., isolate from tissue of brittle star Ophioplocus japonicus.</title>
        <authorList>
            <person name="Kawano K."/>
            <person name="Sawayama S."/>
            <person name="Nakagawa S."/>
        </authorList>
    </citation>
    <scope>NUCLEOTIDE SEQUENCE [LARGE SCALE GENOMIC DNA]</scope>
    <source>
        <strain evidence="12 13">NKW23</strain>
    </source>
</reference>
<dbReference type="NCBIfam" id="TIGR00215">
    <property type="entry name" value="lpxB"/>
    <property type="match status" value="1"/>
</dbReference>
<dbReference type="EC" id="2.4.1.182" evidence="3 11"/>
<dbReference type="PANTHER" id="PTHR30372">
    <property type="entry name" value="LIPID-A-DISACCHARIDE SYNTHASE"/>
    <property type="match status" value="1"/>
</dbReference>
<dbReference type="EMBL" id="BSYI01000022">
    <property type="protein sequence ID" value="GMG83664.1"/>
    <property type="molecule type" value="Genomic_DNA"/>
</dbReference>
<keyword evidence="9 11" id="KW-0443">Lipid metabolism</keyword>
<evidence type="ECO:0000256" key="3">
    <source>
        <dbReference type="ARBA" id="ARBA00012687"/>
    </source>
</evidence>
<dbReference type="PANTHER" id="PTHR30372:SF4">
    <property type="entry name" value="LIPID-A-DISACCHARIDE SYNTHASE, MITOCHONDRIAL-RELATED"/>
    <property type="match status" value="1"/>
</dbReference>
<comment type="catalytic activity">
    <reaction evidence="10 11">
        <text>a lipid X + a UDP-2-N,3-O-bis[(3R)-3-hydroxyacyl]-alpha-D-glucosamine = a lipid A disaccharide + UDP + H(+)</text>
        <dbReference type="Rhea" id="RHEA:67828"/>
        <dbReference type="ChEBI" id="CHEBI:15378"/>
        <dbReference type="ChEBI" id="CHEBI:58223"/>
        <dbReference type="ChEBI" id="CHEBI:137748"/>
        <dbReference type="ChEBI" id="CHEBI:176338"/>
        <dbReference type="ChEBI" id="CHEBI:176343"/>
        <dbReference type="EC" id="2.4.1.182"/>
    </reaction>
</comment>
<evidence type="ECO:0000256" key="2">
    <source>
        <dbReference type="ARBA" id="ARBA00007868"/>
    </source>
</evidence>
<comment type="caution">
    <text evidence="12">The sequence shown here is derived from an EMBL/GenBank/DDBJ whole genome shotgun (WGS) entry which is preliminary data.</text>
</comment>
<evidence type="ECO:0000256" key="1">
    <source>
        <dbReference type="ARBA" id="ARBA00002056"/>
    </source>
</evidence>
<dbReference type="Proteomes" id="UP001239909">
    <property type="component" value="Unassembled WGS sequence"/>
</dbReference>
<dbReference type="RefSeq" id="WP_285672457.1">
    <property type="nucleotide sequence ID" value="NZ_BSYI01000022.1"/>
</dbReference>
<dbReference type="Pfam" id="PF02684">
    <property type="entry name" value="LpxB"/>
    <property type="match status" value="1"/>
</dbReference>
<keyword evidence="5 11" id="KW-0444">Lipid biosynthesis</keyword>
<evidence type="ECO:0000256" key="4">
    <source>
        <dbReference type="ARBA" id="ARBA00020902"/>
    </source>
</evidence>
<dbReference type="SUPFAM" id="SSF53756">
    <property type="entry name" value="UDP-Glycosyltransferase/glycogen phosphorylase"/>
    <property type="match status" value="1"/>
</dbReference>
<evidence type="ECO:0000256" key="8">
    <source>
        <dbReference type="ARBA" id="ARBA00022679"/>
    </source>
</evidence>
<dbReference type="HAMAP" id="MF_00392">
    <property type="entry name" value="LpxB"/>
    <property type="match status" value="1"/>
</dbReference>
<gene>
    <name evidence="11 12" type="primary">lpxB</name>
    <name evidence="12" type="ORF">LNKW23_28770</name>
</gene>
<keyword evidence="13" id="KW-1185">Reference proteome</keyword>
<evidence type="ECO:0000256" key="7">
    <source>
        <dbReference type="ARBA" id="ARBA00022676"/>
    </source>
</evidence>
<evidence type="ECO:0000313" key="13">
    <source>
        <dbReference type="Proteomes" id="UP001239909"/>
    </source>
</evidence>
<evidence type="ECO:0000256" key="11">
    <source>
        <dbReference type="HAMAP-Rule" id="MF_00392"/>
    </source>
</evidence>
<comment type="function">
    <text evidence="1 11">Condensation of UDP-2,3-diacylglucosamine and 2,3-diacylglucosamine-1-phosphate to form lipid A disaccharide, a precursor of lipid A, a phosphorylated glycolipid that anchors the lipopolysaccharide to the outer membrane of the cell.</text>
</comment>
<sequence length="388" mass="40326">MSGPLIYLVAGEPSGDRLGAGLIRALRAARPDAEFAGVGGLQMQAAGLRSLFEMSDLTVMGIAEVVPRLPTILRRMRQTTADVLARRPAALVTIDAPSFGLRVAERVRRAAPGIRTVHYVAPSVWAWRPGRAKHMARFTDQVLALLPFEPPYMAAAGMECDFVGHPLADLPPVPPESLAAFRAARGIAPETPLLVLAPGSRRGEVGKLMPVFGEAAARLAAERPGLEAVVPVAETVAASVTGWAASLPMRAHPVLPDAGEAAKRAGLASGAAALLASGTMGLEMAAAGTPHVSAYRASWLTAAIVRRLVRVDTAHLVNLVLGEKAVPERFQEACTAAALVEAVRPLLDPGPAREAQRAAFARAFERLGRGGPGASAQAAAAVLRGIGG</sequence>
<protein>
    <recommendedName>
        <fullName evidence="4 11">Lipid-A-disaccharide synthase</fullName>
        <ecNumber evidence="3 11">2.4.1.182</ecNumber>
    </recommendedName>
</protein>
<keyword evidence="7 11" id="KW-0328">Glycosyltransferase</keyword>
<proteinExistence type="inferred from homology"/>
<dbReference type="InterPro" id="IPR003835">
    <property type="entry name" value="Glyco_trans_19"/>
</dbReference>
<evidence type="ECO:0000313" key="12">
    <source>
        <dbReference type="EMBL" id="GMG83664.1"/>
    </source>
</evidence>
<evidence type="ECO:0000256" key="6">
    <source>
        <dbReference type="ARBA" id="ARBA00022556"/>
    </source>
</evidence>
<comment type="similarity">
    <text evidence="2 11">Belongs to the LpxB family.</text>
</comment>
<evidence type="ECO:0000256" key="5">
    <source>
        <dbReference type="ARBA" id="ARBA00022516"/>
    </source>
</evidence>